<evidence type="ECO:0000313" key="3">
    <source>
        <dbReference type="EMBL" id="KAG0326049.1"/>
    </source>
</evidence>
<feature type="domain" description="DUF3752" evidence="2">
    <location>
        <begin position="186"/>
        <end position="337"/>
    </location>
</feature>
<name>A0A9P6RSU9_9FUNG</name>
<feature type="compositionally biased region" description="Basic and acidic residues" evidence="1">
    <location>
        <begin position="221"/>
        <end position="278"/>
    </location>
</feature>
<accession>A0A9P6RSU9</accession>
<dbReference type="InterPro" id="IPR022226">
    <property type="entry name" value="DUF3752"/>
</dbReference>
<feature type="compositionally biased region" description="Polar residues" evidence="1">
    <location>
        <begin position="106"/>
        <end position="116"/>
    </location>
</feature>
<sequence>MGIGPELPPHLQKSRAAAATHNKQDYDDGSGDDLDNIVPSVGPSIGPSIGSSIGPSRPPPQEESVTTEDFAPALPPELVEARRIAREKAQQASSTSTSKRVLGPSLPSSVSIGSQRQYDEDDSDDDIVGPVLPSDLDREALSKQSRIREFEERAERMRKKLNKVDEDDQATFKDTKTAREEWMMVPPESRLLGDDPLKVTARTFQKRELKPQDSSLWTETPGDREKRLRGDPRDGDGESSQRKKSKRRDDDDDVHRSQEDIDREERIRQYNAKNRSESLFDAHSTKYVKSKAWQKETEDNPSARPFDREKDVLGGRRIDHRQRDELVKQASDLGSKFARGKGNSFM</sequence>
<evidence type="ECO:0000256" key="1">
    <source>
        <dbReference type="SAM" id="MobiDB-lite"/>
    </source>
</evidence>
<feature type="region of interest" description="Disordered" evidence="1">
    <location>
        <begin position="290"/>
        <end position="322"/>
    </location>
</feature>
<feature type="compositionally biased region" description="Polar residues" evidence="1">
    <location>
        <begin position="90"/>
        <end position="99"/>
    </location>
</feature>
<dbReference type="EMBL" id="JAAAIP010000093">
    <property type="protein sequence ID" value="KAG0326049.1"/>
    <property type="molecule type" value="Genomic_DNA"/>
</dbReference>
<dbReference type="Pfam" id="PF12572">
    <property type="entry name" value="DUF3752"/>
    <property type="match status" value="1"/>
</dbReference>
<feature type="compositionally biased region" description="Basic and acidic residues" evidence="1">
    <location>
        <begin position="79"/>
        <end position="89"/>
    </location>
</feature>
<feature type="compositionally biased region" description="Basic and acidic residues" evidence="1">
    <location>
        <begin position="135"/>
        <end position="145"/>
    </location>
</feature>
<gene>
    <name evidence="3" type="ORF">BGZ99_010188</name>
</gene>
<feature type="compositionally biased region" description="Basic and acidic residues" evidence="1">
    <location>
        <begin position="170"/>
        <end position="182"/>
    </location>
</feature>
<feature type="region of interest" description="Disordered" evidence="1">
    <location>
        <begin position="161"/>
        <end position="278"/>
    </location>
</feature>
<dbReference type="AlphaFoldDB" id="A0A9P6RSU9"/>
<dbReference type="InterPro" id="IPR046331">
    <property type="entry name" value="GPAM1-like"/>
</dbReference>
<keyword evidence="4" id="KW-1185">Reference proteome</keyword>
<comment type="caution">
    <text evidence="3">The sequence shown here is derived from an EMBL/GenBank/DDBJ whole genome shotgun (WGS) entry which is preliminary data.</text>
</comment>
<dbReference type="PANTHER" id="PTHR46370:SF1">
    <property type="entry name" value="GPALPP MOTIFS-CONTAINING PROTEIN 1"/>
    <property type="match status" value="1"/>
</dbReference>
<protein>
    <recommendedName>
        <fullName evidence="2">DUF3752 domain-containing protein</fullName>
    </recommendedName>
</protein>
<feature type="compositionally biased region" description="Basic and acidic residues" evidence="1">
    <location>
        <begin position="305"/>
        <end position="322"/>
    </location>
</feature>
<dbReference type="Proteomes" id="UP000738325">
    <property type="component" value="Unassembled WGS sequence"/>
</dbReference>
<evidence type="ECO:0000313" key="4">
    <source>
        <dbReference type="Proteomes" id="UP000738325"/>
    </source>
</evidence>
<dbReference type="PANTHER" id="PTHR46370">
    <property type="entry name" value="GPALPP MOTIFS-CONTAINING PROTEIN 1"/>
    <property type="match status" value="1"/>
</dbReference>
<dbReference type="OrthoDB" id="73491at2759"/>
<proteinExistence type="predicted"/>
<reference evidence="3" key="1">
    <citation type="journal article" date="2020" name="Fungal Divers.">
        <title>Resolving the Mortierellaceae phylogeny through synthesis of multi-gene phylogenetics and phylogenomics.</title>
        <authorList>
            <person name="Vandepol N."/>
            <person name="Liber J."/>
            <person name="Desiro A."/>
            <person name="Na H."/>
            <person name="Kennedy M."/>
            <person name="Barry K."/>
            <person name="Grigoriev I.V."/>
            <person name="Miller A.N."/>
            <person name="O'Donnell K."/>
            <person name="Stajich J.E."/>
            <person name="Bonito G."/>
        </authorList>
    </citation>
    <scope>NUCLEOTIDE SEQUENCE</scope>
    <source>
        <strain evidence="3">REB-010B</strain>
    </source>
</reference>
<feature type="compositionally biased region" description="Low complexity" evidence="1">
    <location>
        <begin position="37"/>
        <end position="55"/>
    </location>
</feature>
<evidence type="ECO:0000259" key="2">
    <source>
        <dbReference type="Pfam" id="PF12572"/>
    </source>
</evidence>
<feature type="region of interest" description="Disordered" evidence="1">
    <location>
        <begin position="1"/>
        <end position="145"/>
    </location>
</feature>
<organism evidence="3 4">
    <name type="scientific">Dissophora globulifera</name>
    <dbReference type="NCBI Taxonomy" id="979702"/>
    <lineage>
        <taxon>Eukaryota</taxon>
        <taxon>Fungi</taxon>
        <taxon>Fungi incertae sedis</taxon>
        <taxon>Mucoromycota</taxon>
        <taxon>Mortierellomycotina</taxon>
        <taxon>Mortierellomycetes</taxon>
        <taxon>Mortierellales</taxon>
        <taxon>Mortierellaceae</taxon>
        <taxon>Dissophora</taxon>
    </lineage>
</organism>